<accession>A0A0R2BHD8</accession>
<dbReference type="InterPro" id="IPR001387">
    <property type="entry name" value="Cro/C1-type_HTH"/>
</dbReference>
<dbReference type="Gene3D" id="1.10.260.40">
    <property type="entry name" value="lambda repressor-like DNA-binding domains"/>
    <property type="match status" value="1"/>
</dbReference>
<gene>
    <name evidence="2" type="ORF">FC48_GL000530</name>
</gene>
<reference evidence="2 3" key="1">
    <citation type="journal article" date="2015" name="Genome Announc.">
        <title>Expanding the biotechnology potential of lactobacilli through comparative genomics of 213 strains and associated genera.</title>
        <authorList>
            <person name="Sun Z."/>
            <person name="Harris H.M."/>
            <person name="McCann A."/>
            <person name="Guo C."/>
            <person name="Argimon S."/>
            <person name="Zhang W."/>
            <person name="Yang X."/>
            <person name="Jeffery I.B."/>
            <person name="Cooney J.C."/>
            <person name="Kagawa T.F."/>
            <person name="Liu W."/>
            <person name="Song Y."/>
            <person name="Salvetti E."/>
            <person name="Wrobel A."/>
            <person name="Rasinkangas P."/>
            <person name="Parkhill J."/>
            <person name="Rea M.C."/>
            <person name="O'Sullivan O."/>
            <person name="Ritari J."/>
            <person name="Douillard F.P."/>
            <person name="Paul Ross R."/>
            <person name="Yang R."/>
            <person name="Briner A.E."/>
            <person name="Felis G.E."/>
            <person name="de Vos W.M."/>
            <person name="Barrangou R."/>
            <person name="Klaenhammer T.R."/>
            <person name="Caufield P.W."/>
            <person name="Cui Y."/>
            <person name="Zhang H."/>
            <person name="O'Toole P.W."/>
        </authorList>
    </citation>
    <scope>NUCLEOTIDE SEQUENCE [LARGE SCALE GENOMIC DNA]</scope>
    <source>
        <strain evidence="2 3">DSM 20452</strain>
    </source>
</reference>
<evidence type="ECO:0000313" key="3">
    <source>
        <dbReference type="Proteomes" id="UP000051612"/>
    </source>
</evidence>
<dbReference type="EMBL" id="AYYN01000013">
    <property type="protein sequence ID" value="KRM77874.1"/>
    <property type="molecule type" value="Genomic_DNA"/>
</dbReference>
<dbReference type="AlphaFoldDB" id="A0A0R2BHD8"/>
<dbReference type="SMART" id="SM00530">
    <property type="entry name" value="HTH_XRE"/>
    <property type="match status" value="1"/>
</dbReference>
<dbReference type="RefSeq" id="WP_156470389.1">
    <property type="nucleotide sequence ID" value="NZ_AYYN01000013.1"/>
</dbReference>
<sequence length="188" mass="21557">MSIYQRIKDLANEKNVSIRELEKQLGFSNGAINKWKDKAPSDKLEAVADYFGVTVDYLLGKTSVKYTVEGGFYDQLGNFDPLGRDVSLRAATYNERAILLTTFNMLNNLEFLNGGAIGSANIERMKYYTSDDYQKINDIEKEEIANLIIRLFSFLTTPHTKERNKAKKMVNRLIRELPDDFYNIDTSD</sequence>
<dbReference type="PROSITE" id="PS50943">
    <property type="entry name" value="HTH_CROC1"/>
    <property type="match status" value="1"/>
</dbReference>
<dbReference type="CDD" id="cd00093">
    <property type="entry name" value="HTH_XRE"/>
    <property type="match status" value="1"/>
</dbReference>
<name>A0A0R2BHD8_9LACO</name>
<dbReference type="PATRIC" id="fig|1423772.3.peg.576"/>
<proteinExistence type="predicted"/>
<organism evidence="2 3">
    <name type="scientific">Ligilactobacillus murinus DSM 20452 = NBRC 14221</name>
    <dbReference type="NCBI Taxonomy" id="1423772"/>
    <lineage>
        <taxon>Bacteria</taxon>
        <taxon>Bacillati</taxon>
        <taxon>Bacillota</taxon>
        <taxon>Bacilli</taxon>
        <taxon>Lactobacillales</taxon>
        <taxon>Lactobacillaceae</taxon>
        <taxon>Ligilactobacillus</taxon>
    </lineage>
</organism>
<evidence type="ECO:0000259" key="1">
    <source>
        <dbReference type="PROSITE" id="PS50943"/>
    </source>
</evidence>
<dbReference type="InterPro" id="IPR010982">
    <property type="entry name" value="Lambda_DNA-bd_dom_sf"/>
</dbReference>
<feature type="domain" description="HTH cro/C1-type" evidence="1">
    <location>
        <begin position="7"/>
        <end position="58"/>
    </location>
</feature>
<dbReference type="Proteomes" id="UP000051612">
    <property type="component" value="Unassembled WGS sequence"/>
</dbReference>
<evidence type="ECO:0000313" key="2">
    <source>
        <dbReference type="EMBL" id="KRM77874.1"/>
    </source>
</evidence>
<comment type="caution">
    <text evidence="2">The sequence shown here is derived from an EMBL/GenBank/DDBJ whole genome shotgun (WGS) entry which is preliminary data.</text>
</comment>
<protein>
    <recommendedName>
        <fullName evidence="1">HTH cro/C1-type domain-containing protein</fullName>
    </recommendedName>
</protein>
<dbReference type="GO" id="GO:0003677">
    <property type="term" value="F:DNA binding"/>
    <property type="evidence" value="ECO:0007669"/>
    <property type="project" value="InterPro"/>
</dbReference>
<dbReference type="SUPFAM" id="SSF47413">
    <property type="entry name" value="lambda repressor-like DNA-binding domains"/>
    <property type="match status" value="1"/>
</dbReference>